<gene>
    <name evidence="1" type="ORF">NO2_0057</name>
</gene>
<evidence type="ECO:0000313" key="1">
    <source>
        <dbReference type="EMBL" id="GBR75376.1"/>
    </source>
</evidence>
<name>A0A388TEX5_9BACT</name>
<proteinExistence type="predicted"/>
<dbReference type="Proteomes" id="UP000275925">
    <property type="component" value="Unassembled WGS sequence"/>
</dbReference>
<sequence>MAEDILIVASKVKDYIKSKDCQTAGEVIEALSKKVACLLDKAIARTKDNGRVTVKPYDL</sequence>
<dbReference type="EMBL" id="BGZO01000001">
    <property type="protein sequence ID" value="GBR75376.1"/>
    <property type="molecule type" value="Genomic_DNA"/>
</dbReference>
<keyword evidence="2" id="KW-1185">Reference proteome</keyword>
<accession>A0A388TEX5</accession>
<dbReference type="AlphaFoldDB" id="A0A388TEX5"/>
<evidence type="ECO:0000313" key="2">
    <source>
        <dbReference type="Proteomes" id="UP000275925"/>
    </source>
</evidence>
<organism evidence="1 2">
    <name type="scientific">Candidatus Termititenax persephonae</name>
    <dbReference type="NCBI Taxonomy" id="2218525"/>
    <lineage>
        <taxon>Bacteria</taxon>
        <taxon>Bacillati</taxon>
        <taxon>Candidatus Margulisiibacteriota</taxon>
        <taxon>Candidatus Termititenacia</taxon>
        <taxon>Candidatus Termititenacales</taxon>
        <taxon>Candidatus Termititenacaceae</taxon>
        <taxon>Candidatus Termititenax</taxon>
    </lineage>
</organism>
<evidence type="ECO:0008006" key="3">
    <source>
        <dbReference type="Google" id="ProtNLM"/>
    </source>
</evidence>
<reference evidence="1 2" key="1">
    <citation type="journal article" date="2019" name="ISME J.">
        <title>Genome analyses of uncultured TG2/ZB3 bacteria in 'Margulisbacteria' specifically attached to ectosymbiotic spirochetes of protists in the termite gut.</title>
        <authorList>
            <person name="Utami Y.D."/>
            <person name="Kuwahara H."/>
            <person name="Igai K."/>
            <person name="Murakami T."/>
            <person name="Sugaya K."/>
            <person name="Morikawa T."/>
            <person name="Nagura Y."/>
            <person name="Yuki M."/>
            <person name="Deevong P."/>
            <person name="Inoue T."/>
            <person name="Kihara K."/>
            <person name="Lo N."/>
            <person name="Yamada A."/>
            <person name="Ohkuma M."/>
            <person name="Hongoh Y."/>
        </authorList>
    </citation>
    <scope>NUCLEOTIDE SEQUENCE [LARGE SCALE GENOMIC DNA]</scope>
    <source>
        <strain evidence="1">NkOx7-02</strain>
    </source>
</reference>
<comment type="caution">
    <text evidence="1">The sequence shown here is derived from an EMBL/GenBank/DDBJ whole genome shotgun (WGS) entry which is preliminary data.</text>
</comment>
<protein>
    <recommendedName>
        <fullName evidence="3">DUF1931 domain-containing protein</fullName>
    </recommendedName>
</protein>